<dbReference type="SMART" id="SM00382">
    <property type="entry name" value="AAA"/>
    <property type="match status" value="1"/>
</dbReference>
<accession>A0A4V2SWX2</accession>
<dbReference type="EMBL" id="SLXT01000014">
    <property type="protein sequence ID" value="TCP63916.1"/>
    <property type="molecule type" value="Genomic_DNA"/>
</dbReference>
<keyword evidence="2" id="KW-0547">Nucleotide-binding</keyword>
<dbReference type="Proteomes" id="UP000294813">
    <property type="component" value="Unassembled WGS sequence"/>
</dbReference>
<organism evidence="5 6">
    <name type="scientific">Heliophilum fasciatum</name>
    <dbReference type="NCBI Taxonomy" id="35700"/>
    <lineage>
        <taxon>Bacteria</taxon>
        <taxon>Bacillati</taxon>
        <taxon>Bacillota</taxon>
        <taxon>Clostridia</taxon>
        <taxon>Eubacteriales</taxon>
        <taxon>Heliobacteriaceae</taxon>
        <taxon>Heliophilum</taxon>
    </lineage>
</organism>
<gene>
    <name evidence="5" type="ORF">EDD73_11464</name>
</gene>
<dbReference type="CDD" id="cd03235">
    <property type="entry name" value="ABC_Metallic_Cations"/>
    <property type="match status" value="1"/>
</dbReference>
<sequence length="267" mass="29903">MIKRIDHPRWRDRNKIQTEPVVELRGVSFAYDDRTVLTDIQLEIYPHDFYGIIGPNGSGKSTLLKLMLGLVTPDAGEVLLWGKPLTENTNRARVGYVPQKATAFNASFPATVAEVVATGRIGRRGLFARPNPQDREIVADCLERVGMADFAHRHIGQLSGGQQQRVFIAQALAGEPELLLLDEPTVGVDSEQQSLFYDLMTHLNHDLGLTIVMVSHDIGVVTERVNKLACVNGRLFYHGEVSLFKDRQTEILSRLYGQVVEVVYHHH</sequence>
<protein>
    <submittedName>
        <fullName evidence="5">Zinc transport system ATP-binding protein</fullName>
    </submittedName>
</protein>
<dbReference type="GO" id="GO:0016887">
    <property type="term" value="F:ATP hydrolysis activity"/>
    <property type="evidence" value="ECO:0007669"/>
    <property type="project" value="InterPro"/>
</dbReference>
<keyword evidence="6" id="KW-1185">Reference proteome</keyword>
<dbReference type="FunFam" id="3.40.50.300:FF:000134">
    <property type="entry name" value="Iron-enterobactin ABC transporter ATP-binding protein"/>
    <property type="match status" value="1"/>
</dbReference>
<evidence type="ECO:0000313" key="6">
    <source>
        <dbReference type="Proteomes" id="UP000294813"/>
    </source>
</evidence>
<dbReference type="SUPFAM" id="SSF52540">
    <property type="entry name" value="P-loop containing nucleoside triphosphate hydrolases"/>
    <property type="match status" value="1"/>
</dbReference>
<dbReference type="RefSeq" id="WP_243116851.1">
    <property type="nucleotide sequence ID" value="NZ_JAOQNU010000013.1"/>
</dbReference>
<dbReference type="Pfam" id="PF00005">
    <property type="entry name" value="ABC_tran"/>
    <property type="match status" value="1"/>
</dbReference>
<comment type="caution">
    <text evidence="5">The sequence shown here is derived from an EMBL/GenBank/DDBJ whole genome shotgun (WGS) entry which is preliminary data.</text>
</comment>
<evidence type="ECO:0000256" key="2">
    <source>
        <dbReference type="ARBA" id="ARBA00022741"/>
    </source>
</evidence>
<evidence type="ECO:0000256" key="3">
    <source>
        <dbReference type="ARBA" id="ARBA00022840"/>
    </source>
</evidence>
<dbReference type="InterPro" id="IPR017871">
    <property type="entry name" value="ABC_transporter-like_CS"/>
</dbReference>
<evidence type="ECO:0000259" key="4">
    <source>
        <dbReference type="PROSITE" id="PS50893"/>
    </source>
</evidence>
<keyword evidence="3 5" id="KW-0067">ATP-binding</keyword>
<proteinExistence type="predicted"/>
<keyword evidence="1" id="KW-0813">Transport</keyword>
<evidence type="ECO:0000313" key="5">
    <source>
        <dbReference type="EMBL" id="TCP63916.1"/>
    </source>
</evidence>
<name>A0A4V2SWX2_9FIRM</name>
<dbReference type="InterPro" id="IPR027417">
    <property type="entry name" value="P-loop_NTPase"/>
</dbReference>
<reference evidence="5 6" key="1">
    <citation type="submission" date="2019-03" db="EMBL/GenBank/DDBJ databases">
        <title>Genomic Encyclopedia of Type Strains, Phase IV (KMG-IV): sequencing the most valuable type-strain genomes for metagenomic binning, comparative biology and taxonomic classification.</title>
        <authorList>
            <person name="Goeker M."/>
        </authorList>
    </citation>
    <scope>NUCLEOTIDE SEQUENCE [LARGE SCALE GENOMIC DNA]</scope>
    <source>
        <strain evidence="5 6">DSM 11170</strain>
    </source>
</reference>
<dbReference type="Gene3D" id="3.40.50.300">
    <property type="entry name" value="P-loop containing nucleotide triphosphate hydrolases"/>
    <property type="match status" value="1"/>
</dbReference>
<dbReference type="PANTHER" id="PTHR42734">
    <property type="entry name" value="METAL TRANSPORT SYSTEM ATP-BINDING PROTEIN TM_0124-RELATED"/>
    <property type="match status" value="1"/>
</dbReference>
<dbReference type="InterPro" id="IPR003593">
    <property type="entry name" value="AAA+_ATPase"/>
</dbReference>
<dbReference type="InterPro" id="IPR050153">
    <property type="entry name" value="Metal_Ion_Import_ABC"/>
</dbReference>
<dbReference type="InterPro" id="IPR003439">
    <property type="entry name" value="ABC_transporter-like_ATP-bd"/>
</dbReference>
<dbReference type="PROSITE" id="PS50893">
    <property type="entry name" value="ABC_TRANSPORTER_2"/>
    <property type="match status" value="1"/>
</dbReference>
<dbReference type="AlphaFoldDB" id="A0A4V2SWX2"/>
<dbReference type="GO" id="GO:0005524">
    <property type="term" value="F:ATP binding"/>
    <property type="evidence" value="ECO:0007669"/>
    <property type="project" value="UniProtKB-KW"/>
</dbReference>
<feature type="domain" description="ABC transporter" evidence="4">
    <location>
        <begin position="22"/>
        <end position="257"/>
    </location>
</feature>
<evidence type="ECO:0000256" key="1">
    <source>
        <dbReference type="ARBA" id="ARBA00022448"/>
    </source>
</evidence>
<dbReference type="PROSITE" id="PS00211">
    <property type="entry name" value="ABC_TRANSPORTER_1"/>
    <property type="match status" value="1"/>
</dbReference>